<sequence length="421" mass="45059">MNVVVVGAGVVGVTTAYFLQRNGCQVTVVDRQAGPAMECSHANGGFLSAGLSAPWSAPGAVGMAFRSLFDKSAPFKWRPDFSLRQIAWMMRSLNACRPDRFAVNRARLTRLAAYAHVCRQHIESAAGIDYRRSHDGVLQIYREPVPQALVDGHVGYLGAMGIAGAFLSPEQVFAMEPALAQSSPRLFGALHLPDDQSGDCRRFTGALAAVVQRQGGTFLWNTPINRIEIDASGHAGARIERLVSRDVDLTADAFVIAAGCDTAILLDQIVPMPVYPIKGYSMTVPLLDPAHAPRHSMFDFACKTGIAVLGDRIRVSGIAEVVGGDHGIDPARCQQLASTFEAIFPNAADLRAPTFWTGFRPTLPDGVPFVCRTPLANLFVNAGHGGSGWSTSCGAGKLMADIIAGNRPELDAMDYALRRPG</sequence>
<dbReference type="PANTHER" id="PTHR13847">
    <property type="entry name" value="SARCOSINE DEHYDROGENASE-RELATED"/>
    <property type="match status" value="1"/>
</dbReference>
<evidence type="ECO:0000256" key="1">
    <source>
        <dbReference type="ARBA" id="ARBA00004960"/>
    </source>
</evidence>
<dbReference type="PANTHER" id="PTHR13847:SF280">
    <property type="entry name" value="D-AMINO ACID DEHYDROGENASE"/>
    <property type="match status" value="1"/>
</dbReference>
<feature type="domain" description="FAD dependent oxidoreductase" evidence="4">
    <location>
        <begin position="3"/>
        <end position="401"/>
    </location>
</feature>
<comment type="caution">
    <text evidence="5">The sequence shown here is derived from an EMBL/GenBank/DDBJ whole genome shotgun (WGS) entry which is preliminary data.</text>
</comment>
<evidence type="ECO:0000313" key="5">
    <source>
        <dbReference type="EMBL" id="EDT41711.1"/>
    </source>
</evidence>
<protein>
    <submittedName>
        <fullName evidence="5">D-amino-acid dehydrogenase</fullName>
        <ecNumber evidence="5">1.4.99.1</ecNumber>
    </submittedName>
</protein>
<dbReference type="NCBIfam" id="NF001933">
    <property type="entry name" value="PRK00711.1"/>
    <property type="match status" value="1"/>
</dbReference>
<keyword evidence="3 5" id="KW-0560">Oxidoreductase</keyword>
<dbReference type="SUPFAM" id="SSF54373">
    <property type="entry name" value="FAD-linked reductases, C-terminal domain"/>
    <property type="match status" value="1"/>
</dbReference>
<comment type="similarity">
    <text evidence="2">Belongs to the DadA oxidoreductase family.</text>
</comment>
<dbReference type="InterPro" id="IPR006076">
    <property type="entry name" value="FAD-dep_OxRdtase"/>
</dbReference>
<proteinExistence type="inferred from homology"/>
<reference evidence="5 6" key="1">
    <citation type="submission" date="2008-03" db="EMBL/GenBank/DDBJ databases">
        <title>Sequencing of the draft genome and assembly of Burkholderia ambifaria MEX-5.</title>
        <authorList>
            <consortium name="US DOE Joint Genome Institute (JGI-PGF)"/>
            <person name="Copeland A."/>
            <person name="Lucas S."/>
            <person name="Lapidus A."/>
            <person name="Glavina del Rio T."/>
            <person name="Dalin E."/>
            <person name="Tice H."/>
            <person name="Bruce D."/>
            <person name="Goodwin L."/>
            <person name="Pitluck S."/>
            <person name="Larimer F."/>
            <person name="Land M.L."/>
            <person name="Hauser L."/>
            <person name="Tiedje J."/>
            <person name="Richardson P."/>
        </authorList>
    </citation>
    <scope>NUCLEOTIDE SEQUENCE [LARGE SCALE GENOMIC DNA]</scope>
    <source>
        <strain evidence="5 6">MEX-5</strain>
    </source>
</reference>
<evidence type="ECO:0000256" key="2">
    <source>
        <dbReference type="ARBA" id="ARBA00009410"/>
    </source>
</evidence>
<evidence type="ECO:0000256" key="3">
    <source>
        <dbReference type="ARBA" id="ARBA00023002"/>
    </source>
</evidence>
<dbReference type="Pfam" id="PF01266">
    <property type="entry name" value="DAO"/>
    <property type="match status" value="1"/>
</dbReference>
<comment type="pathway">
    <text evidence="1">Amino-acid degradation; D-alanine degradation; NH(3) and pyruvate from D-alanine: step 1/1.</text>
</comment>
<dbReference type="GO" id="GO:0008718">
    <property type="term" value="F:D-amino-acid dehydrogenase activity"/>
    <property type="evidence" value="ECO:0007669"/>
    <property type="project" value="TreeGrafter"/>
</dbReference>
<dbReference type="AlphaFoldDB" id="B1T404"/>
<name>B1T404_9BURK</name>
<evidence type="ECO:0000313" key="6">
    <source>
        <dbReference type="Proteomes" id="UP000004814"/>
    </source>
</evidence>
<dbReference type="GO" id="GO:0055130">
    <property type="term" value="P:D-alanine catabolic process"/>
    <property type="evidence" value="ECO:0007669"/>
    <property type="project" value="TreeGrafter"/>
</dbReference>
<dbReference type="GO" id="GO:0005886">
    <property type="term" value="C:plasma membrane"/>
    <property type="evidence" value="ECO:0007669"/>
    <property type="project" value="TreeGrafter"/>
</dbReference>
<dbReference type="PATRIC" id="fig|396597.7.peg.5600"/>
<organism evidence="5 6">
    <name type="scientific">Burkholderia ambifaria MEX-5</name>
    <dbReference type="NCBI Taxonomy" id="396597"/>
    <lineage>
        <taxon>Bacteria</taxon>
        <taxon>Pseudomonadati</taxon>
        <taxon>Pseudomonadota</taxon>
        <taxon>Betaproteobacteria</taxon>
        <taxon>Burkholderiales</taxon>
        <taxon>Burkholderiaceae</taxon>
        <taxon>Burkholderia</taxon>
        <taxon>Burkholderia cepacia complex</taxon>
    </lineage>
</organism>
<accession>B1T404</accession>
<dbReference type="EC" id="1.4.99.1" evidence="5"/>
<dbReference type="PRINTS" id="PR00411">
    <property type="entry name" value="PNDRDTASEI"/>
</dbReference>
<dbReference type="InterPro" id="IPR036188">
    <property type="entry name" value="FAD/NAD-bd_sf"/>
</dbReference>
<dbReference type="RefSeq" id="WP_006758463.1">
    <property type="nucleotide sequence ID" value="NZ_ABLK01000065.1"/>
</dbReference>
<dbReference type="SUPFAM" id="SSF51905">
    <property type="entry name" value="FAD/NAD(P)-binding domain"/>
    <property type="match status" value="1"/>
</dbReference>
<dbReference type="EMBL" id="ABLK01000065">
    <property type="protein sequence ID" value="EDT41711.1"/>
    <property type="molecule type" value="Genomic_DNA"/>
</dbReference>
<dbReference type="Proteomes" id="UP000004814">
    <property type="component" value="Unassembled WGS sequence"/>
</dbReference>
<dbReference type="Gene3D" id="3.30.9.10">
    <property type="entry name" value="D-Amino Acid Oxidase, subunit A, domain 2"/>
    <property type="match status" value="1"/>
</dbReference>
<dbReference type="Gene3D" id="3.50.50.60">
    <property type="entry name" value="FAD/NAD(P)-binding domain"/>
    <property type="match status" value="2"/>
</dbReference>
<gene>
    <name evidence="5" type="ORF">BamMEX5DRAFT_2520</name>
</gene>
<evidence type="ECO:0000259" key="4">
    <source>
        <dbReference type="Pfam" id="PF01266"/>
    </source>
</evidence>
<dbReference type="GO" id="GO:0005737">
    <property type="term" value="C:cytoplasm"/>
    <property type="evidence" value="ECO:0007669"/>
    <property type="project" value="TreeGrafter"/>
</dbReference>